<evidence type="ECO:0000313" key="3">
    <source>
        <dbReference type="EMBL" id="MBM6674388.1"/>
    </source>
</evidence>
<evidence type="ECO:0000259" key="2">
    <source>
        <dbReference type="Pfam" id="PF25583"/>
    </source>
</evidence>
<dbReference type="Pfam" id="PF25583">
    <property type="entry name" value="WCX"/>
    <property type="match status" value="1"/>
</dbReference>
<proteinExistence type="predicted"/>
<dbReference type="AlphaFoldDB" id="A0A938WUC2"/>
<dbReference type="EMBL" id="JACJJG010000076">
    <property type="protein sequence ID" value="MBM6674388.1"/>
    <property type="molecule type" value="Genomic_DNA"/>
</dbReference>
<keyword evidence="4" id="KW-1185">Reference proteome</keyword>
<reference evidence="3" key="1">
    <citation type="submission" date="2020-08" db="EMBL/GenBank/DDBJ databases">
        <authorList>
            <person name="Cejkova D."/>
            <person name="Kubasova T."/>
            <person name="Jahodarova E."/>
            <person name="Rychlik I."/>
        </authorList>
    </citation>
    <scope>NUCLEOTIDE SEQUENCE</scope>
    <source>
        <strain evidence="3">An824</strain>
    </source>
</reference>
<dbReference type="InterPro" id="IPR051534">
    <property type="entry name" value="CBASS_pafABC_assoc_protein"/>
</dbReference>
<protein>
    <submittedName>
        <fullName evidence="3">WYL domain-containing protein</fullName>
    </submittedName>
</protein>
<name>A0A938WUC2_9BACT</name>
<accession>A0A938WUC2</accession>
<dbReference type="PANTHER" id="PTHR34580:SF9">
    <property type="entry name" value="SLL5097 PROTEIN"/>
    <property type="match status" value="1"/>
</dbReference>
<dbReference type="Pfam" id="PF13280">
    <property type="entry name" value="WYL"/>
    <property type="match status" value="1"/>
</dbReference>
<reference evidence="3" key="2">
    <citation type="journal article" date="2021" name="Sci. Rep.">
        <title>The distribution of antibiotic resistance genes in chicken gut microbiota commensals.</title>
        <authorList>
            <person name="Juricova H."/>
            <person name="Matiasovicova J."/>
            <person name="Kubasova T."/>
            <person name="Cejkova D."/>
            <person name="Rychlik I."/>
        </authorList>
    </citation>
    <scope>NUCLEOTIDE SEQUENCE</scope>
    <source>
        <strain evidence="3">An824</strain>
    </source>
</reference>
<dbReference type="Proteomes" id="UP000706891">
    <property type="component" value="Unassembled WGS sequence"/>
</dbReference>
<dbReference type="PANTHER" id="PTHR34580">
    <property type="match status" value="1"/>
</dbReference>
<dbReference type="InterPro" id="IPR057727">
    <property type="entry name" value="WCX_dom"/>
</dbReference>
<dbReference type="InterPro" id="IPR026881">
    <property type="entry name" value="WYL_dom"/>
</dbReference>
<sequence length="321" mass="37913">MAANLFGRYVWLIDTLRRYKRLTFQEISELWQESGLGYGEELPLRTFHNHQKAIKDIFDVYIDCDRKDGYRYYIDEPERLEGSNLQSWLISSYATLNQIQADNKLEDRIIFENIPSGQTWLTPIAEAMRRNHVLSITHQGFGKPEASTFDIEPYCLKVVKRRWYVVARSPYYSERNKEKGIKPVDVYRVYALDRISDIQDTGKTFKMKKNFDVNRYFEGCCGVITSDGPIRRIVLLAYGGFADYLRTLPLHESQREIEGDDESTLFEYHLKPTFDFYQLVLAQGDQVEVLEPESVRNEMRNFAKNMLDYYTWEEEDKPCKE</sequence>
<evidence type="ECO:0000313" key="4">
    <source>
        <dbReference type="Proteomes" id="UP000706891"/>
    </source>
</evidence>
<organism evidence="3 4">
    <name type="scientific">Marseilla massiliensis</name>
    <dbReference type="NCBI Taxonomy" id="1841864"/>
    <lineage>
        <taxon>Bacteria</taxon>
        <taxon>Pseudomonadati</taxon>
        <taxon>Bacteroidota</taxon>
        <taxon>Bacteroidia</taxon>
        <taxon>Bacteroidales</taxon>
        <taxon>Prevotellaceae</taxon>
        <taxon>Marseilla</taxon>
    </lineage>
</organism>
<dbReference type="RefSeq" id="WP_205105548.1">
    <property type="nucleotide sequence ID" value="NZ_JACJJG010000076.1"/>
</dbReference>
<gene>
    <name evidence="3" type="ORF">H6A34_10945</name>
</gene>
<comment type="caution">
    <text evidence="3">The sequence shown here is derived from an EMBL/GenBank/DDBJ whole genome shotgun (WGS) entry which is preliminary data.</text>
</comment>
<dbReference type="PROSITE" id="PS52050">
    <property type="entry name" value="WYL"/>
    <property type="match status" value="1"/>
</dbReference>
<evidence type="ECO:0000259" key="1">
    <source>
        <dbReference type="Pfam" id="PF13280"/>
    </source>
</evidence>
<feature type="domain" description="WYL" evidence="1">
    <location>
        <begin position="121"/>
        <end position="199"/>
    </location>
</feature>
<feature type="domain" description="WCX" evidence="2">
    <location>
        <begin position="232"/>
        <end position="307"/>
    </location>
</feature>